<protein>
    <recommendedName>
        <fullName evidence="3">LysR substrate-binding domain-containing protein</fullName>
    </recommendedName>
</protein>
<sequence length="121" mass="13808">MRWRCEAPTVQQNQLRFELYSRPHEVAISEVDRGLFDARINRGGINVDCIELGKDPALIHDPHARHRYALVAPHWKQSLVSEQEKGTGLRLDPIVCPLCLHAEHRAKIIGLMHPSITLFSD</sequence>
<keyword evidence="2" id="KW-1185">Reference proteome</keyword>
<evidence type="ECO:0000313" key="1">
    <source>
        <dbReference type="EMBL" id="MFC5508366.1"/>
    </source>
</evidence>
<proteinExistence type="predicted"/>
<dbReference type="RefSeq" id="WP_377817786.1">
    <property type="nucleotide sequence ID" value="NZ_JBHSLU010000085.1"/>
</dbReference>
<evidence type="ECO:0000313" key="2">
    <source>
        <dbReference type="Proteomes" id="UP001596060"/>
    </source>
</evidence>
<evidence type="ECO:0008006" key="3">
    <source>
        <dbReference type="Google" id="ProtNLM"/>
    </source>
</evidence>
<comment type="caution">
    <text evidence="1">The sequence shown here is derived from an EMBL/GenBank/DDBJ whole genome shotgun (WGS) entry which is preliminary data.</text>
</comment>
<gene>
    <name evidence="1" type="ORF">ACFPN9_24275</name>
</gene>
<reference evidence="2" key="1">
    <citation type="journal article" date="2019" name="Int. J. Syst. Evol. Microbiol.">
        <title>The Global Catalogue of Microorganisms (GCM) 10K type strain sequencing project: providing services to taxonomists for standard genome sequencing and annotation.</title>
        <authorList>
            <consortium name="The Broad Institute Genomics Platform"/>
            <consortium name="The Broad Institute Genome Sequencing Center for Infectious Disease"/>
            <person name="Wu L."/>
            <person name="Ma J."/>
        </authorList>
    </citation>
    <scope>NUCLEOTIDE SEQUENCE [LARGE SCALE GENOMIC DNA]</scope>
    <source>
        <strain evidence="2">CCUG 43117</strain>
    </source>
</reference>
<accession>A0ABW0P6S3</accession>
<name>A0ABW0P6S3_9HYPH</name>
<dbReference type="Proteomes" id="UP001596060">
    <property type="component" value="Unassembled WGS sequence"/>
</dbReference>
<organism evidence="1 2">
    <name type="scientific">Bosea massiliensis</name>
    <dbReference type="NCBI Taxonomy" id="151419"/>
    <lineage>
        <taxon>Bacteria</taxon>
        <taxon>Pseudomonadati</taxon>
        <taxon>Pseudomonadota</taxon>
        <taxon>Alphaproteobacteria</taxon>
        <taxon>Hyphomicrobiales</taxon>
        <taxon>Boseaceae</taxon>
        <taxon>Bosea</taxon>
    </lineage>
</organism>
<dbReference type="EMBL" id="JBHSLU010000085">
    <property type="protein sequence ID" value="MFC5508366.1"/>
    <property type="molecule type" value="Genomic_DNA"/>
</dbReference>